<dbReference type="InterPro" id="IPR047757">
    <property type="entry name" value="AfsA-like"/>
</dbReference>
<dbReference type="EMBL" id="AY034378">
    <property type="protein sequence ID" value="AHW57767.1"/>
    <property type="molecule type" value="Genomic_DNA"/>
</dbReference>
<dbReference type="NCBIfam" id="NF041195">
    <property type="entry name" value="ScbA_BarX_GamBu"/>
    <property type="match status" value="1"/>
</dbReference>
<dbReference type="SUPFAM" id="SSF54637">
    <property type="entry name" value="Thioesterase/thiol ester dehydrase-isomerase"/>
    <property type="match status" value="1"/>
</dbReference>
<name>X5DU83_9ACTN</name>
<protein>
    <submittedName>
        <fullName evidence="3">PgaW1</fullName>
    </submittedName>
</protein>
<dbReference type="AlphaFoldDB" id="X5DU83"/>
<evidence type="ECO:0000256" key="1">
    <source>
        <dbReference type="SAM" id="MobiDB-lite"/>
    </source>
</evidence>
<feature type="region of interest" description="Disordered" evidence="1">
    <location>
        <begin position="1"/>
        <end position="22"/>
    </location>
</feature>
<evidence type="ECO:0000313" key="3">
    <source>
        <dbReference type="EMBL" id="AHW57767.1"/>
    </source>
</evidence>
<evidence type="ECO:0000259" key="2">
    <source>
        <dbReference type="Pfam" id="PF03756"/>
    </source>
</evidence>
<sequence length="351" mass="37582">MSTQTHAFSVHEPRRNVRKHRPSAIGTAAAGSLAEAPAVLVLTTTVPREFVHRAAVSEVLLTGWEAVAEPEGGASCDSSYLVRAQWPRGHSLFSQSRGYQDSMLLVESVRQAGSLLAHAEFGVPFGHQFMMRDLKIATASELLLATPKPTELELHTECHDVVRRGGNLSSMRYDVTVRLGGQRLATGSASFTCISPDVYRRLRKDKPTVATQAVGAPVDPATVGRLSAGNVLLAEESDTADGRRSWAVRIDSSHPIFFDHPVDHIPGMVLLEAARQAAYAATGCPGKLVTGLSSTFTRYAELDAPCRIEAAPGETVDGTTPVRVTGVQGGRTVFTADVVLSTPARHSRPQS</sequence>
<reference evidence="3" key="1">
    <citation type="journal article" date="2003" name="Antimicrob. Agents Chemother.">
        <title>Engineering anthracycline biosynthesis toward angucyclines.</title>
        <authorList>
            <person name="Metsa-Ketela M."/>
            <person name="Palmu K."/>
            <person name="Kunnari T."/>
            <person name="Ylihonko K."/>
            <person name="Mantsala P."/>
        </authorList>
    </citation>
    <scope>NUCLEOTIDE SEQUENCE</scope>
    <source>
        <strain evidence="3">PGA64</strain>
    </source>
</reference>
<dbReference type="InterPro" id="IPR005509">
    <property type="entry name" value="AfsA_hotdog_dom"/>
</dbReference>
<dbReference type="Pfam" id="PF03756">
    <property type="entry name" value="AfsA"/>
    <property type="match status" value="2"/>
</dbReference>
<dbReference type="InterPro" id="IPR029069">
    <property type="entry name" value="HotDog_dom_sf"/>
</dbReference>
<reference evidence="3" key="3">
    <citation type="submission" date="2014-04" db="EMBL/GenBank/DDBJ databases">
        <title>Activation of silent natural product biosynthesis pathways by reporter-guided mutant selection.</title>
        <authorList>
            <person name="Guo F."/>
            <person name="Xiang S."/>
            <person name="Li L."/>
            <person name="Wang B."/>
            <person name="Rajasarkka J."/>
            <person name="Grondahl K."/>
            <person name="Hannuksela Y."/>
            <person name="Ai G."/>
            <person name="Metsa-Ketela M."/>
            <person name="Yang K."/>
        </authorList>
    </citation>
    <scope>NUCLEOTIDE SEQUENCE</scope>
    <source>
        <strain evidence="3">PGA64</strain>
    </source>
</reference>
<proteinExistence type="predicted"/>
<organism evidence="3">
    <name type="scientific">Streptomyces sp. PGA64</name>
    <dbReference type="NCBI Taxonomy" id="161235"/>
    <lineage>
        <taxon>Bacteria</taxon>
        <taxon>Bacillati</taxon>
        <taxon>Actinomycetota</taxon>
        <taxon>Actinomycetes</taxon>
        <taxon>Kitasatosporales</taxon>
        <taxon>Streptomycetaceae</taxon>
        <taxon>Streptomyces</taxon>
    </lineage>
</organism>
<feature type="domain" description="A-factor biosynthesis hotdog" evidence="2">
    <location>
        <begin position="50"/>
        <end position="193"/>
    </location>
</feature>
<feature type="domain" description="A-factor biosynthesis hotdog" evidence="2">
    <location>
        <begin position="223"/>
        <end position="338"/>
    </location>
</feature>
<dbReference type="GO" id="GO:0016740">
    <property type="term" value="F:transferase activity"/>
    <property type="evidence" value="ECO:0007669"/>
    <property type="project" value="InterPro"/>
</dbReference>
<accession>X5DU83</accession>
<reference evidence="3" key="2">
    <citation type="journal article" date="2004" name="J. Antibiot.">
        <title>Partial activation of a silent angucycline-type gene cluster from a rubromycin beta producing Streptomyces sp. PGA64.</title>
        <authorList>
            <person name="Metsa-Ketela M."/>
            <person name="Ylihonko K."/>
            <person name="Mantsala P."/>
        </authorList>
    </citation>
    <scope>NUCLEOTIDE SEQUENCE</scope>
    <source>
        <strain evidence="3">PGA64</strain>
    </source>
</reference>